<dbReference type="VEuPathDB" id="FungiDB:MGG_15757"/>
<proteinExistence type="predicted"/>
<dbReference type="Proteomes" id="UP000009058">
    <property type="component" value="Chromosome 2"/>
</dbReference>
<reference evidence="1 2" key="1">
    <citation type="journal article" date="2005" name="Nature">
        <title>The genome sequence of the rice blast fungus Magnaporthe grisea.</title>
        <authorList>
            <person name="Dean R.A."/>
            <person name="Talbot N.J."/>
            <person name="Ebbole D.J."/>
            <person name="Farman M.L."/>
            <person name="Mitchell T.K."/>
            <person name="Orbach M.J."/>
            <person name="Thon M."/>
            <person name="Kulkarni R."/>
            <person name="Xu J.R."/>
            <person name="Pan H."/>
            <person name="Read N.D."/>
            <person name="Lee Y.H."/>
            <person name="Carbone I."/>
            <person name="Brown D."/>
            <person name="Oh Y.Y."/>
            <person name="Donofrio N."/>
            <person name="Jeong J.S."/>
            <person name="Soanes D.M."/>
            <person name="Djonovic S."/>
            <person name="Kolomiets E."/>
            <person name="Rehmeyer C."/>
            <person name="Li W."/>
            <person name="Harding M."/>
            <person name="Kim S."/>
            <person name="Lebrun M.H."/>
            <person name="Bohnert H."/>
            <person name="Coughlan S."/>
            <person name="Butler J."/>
            <person name="Calvo S."/>
            <person name="Ma L.J."/>
            <person name="Nicol R."/>
            <person name="Purcell S."/>
            <person name="Nusbaum C."/>
            <person name="Galagan J.E."/>
            <person name="Birren B.W."/>
        </authorList>
    </citation>
    <scope>NUCLEOTIDE SEQUENCE [LARGE SCALE GENOMIC DNA]</scope>
    <source>
        <strain evidence="2">70-15 / ATCC MYA-4617 / FGSC 8958</strain>
    </source>
</reference>
<dbReference type="HOGENOM" id="CLU_1354854_0_0_1"/>
<reference key="2">
    <citation type="submission" date="2011-05" db="EMBL/GenBank/DDBJ databases">
        <title>The Genome Sequence of Magnaporthe oryzae 70-15.</title>
        <authorList>
            <consortium name="The Broad Institute Genome Sequencing Platform"/>
            <person name="Ma L.-J."/>
            <person name="Dead R."/>
            <person name="Young S.K."/>
            <person name="Zeng Q."/>
            <person name="Gargeya S."/>
            <person name="Fitzgerald M."/>
            <person name="Haas B."/>
            <person name="Abouelleil A."/>
            <person name="Alvarado L."/>
            <person name="Arachchi H.M."/>
            <person name="Berlin A."/>
            <person name="Brown A."/>
            <person name="Chapman S.B."/>
            <person name="Chen Z."/>
            <person name="Dunbar C."/>
            <person name="Freedman E."/>
            <person name="Gearin G."/>
            <person name="Gellesch M."/>
            <person name="Goldberg J."/>
            <person name="Griggs A."/>
            <person name="Gujja S."/>
            <person name="Heiman D."/>
            <person name="Howarth C."/>
            <person name="Larson L."/>
            <person name="Lui A."/>
            <person name="MacDonald P.J.P."/>
            <person name="Mehta T."/>
            <person name="Montmayeur A."/>
            <person name="Murphy C."/>
            <person name="Neiman D."/>
            <person name="Pearson M."/>
            <person name="Priest M."/>
            <person name="Roberts A."/>
            <person name="Saif S."/>
            <person name="Shea T."/>
            <person name="Shenoy N."/>
            <person name="Sisk P."/>
            <person name="Stolte C."/>
            <person name="Sykes S."/>
            <person name="Yandava C."/>
            <person name="Wortman J."/>
            <person name="Nusbaum C."/>
            <person name="Birren B."/>
        </authorList>
    </citation>
    <scope>NUCLEOTIDE SEQUENCE</scope>
    <source>
        <strain>70-15</strain>
    </source>
</reference>
<sequence length="202" mass="22051">MGAGVRGGSFWAQVKLLDGLATQYSNKMLAPDQVLRIGMNVLRLFPGSSCSEVKLRTGGTTSNIGSYPWNYTQAETNRRDVSVRPPRSDCLAGWRCKGRGSCQGSPAPLEDYLRTQVHASLMHSSSSIGRVFKLGGSAQIPRTGPTISSPAYSSCTCSSLCSEMLHVRKKRIYVRNFAAIATFCCGIFPPRYRRRCVSGSQE</sequence>
<accession>G4MUW0</accession>
<dbReference type="AlphaFoldDB" id="G4MUW0"/>
<protein>
    <submittedName>
        <fullName evidence="1">Uncharacterized protein</fullName>
    </submittedName>
</protein>
<gene>
    <name evidence="1" type="ORF">MGG_15757</name>
</gene>
<name>G4MUW0_PYRO7</name>
<keyword evidence="2" id="KW-1185">Reference proteome</keyword>
<dbReference type="KEGG" id="mgr:MGG_15757"/>
<evidence type="ECO:0000313" key="2">
    <source>
        <dbReference type="Proteomes" id="UP000009058"/>
    </source>
</evidence>
<dbReference type="GeneID" id="12984712"/>
<dbReference type="InParanoid" id="G4MUW0"/>
<evidence type="ECO:0000313" key="1">
    <source>
        <dbReference type="EMBL" id="EHA54890.1"/>
    </source>
</evidence>
<organism evidence="1 2">
    <name type="scientific">Pyricularia oryzae (strain 70-15 / ATCC MYA-4617 / FGSC 8958)</name>
    <name type="common">Rice blast fungus</name>
    <name type="synonym">Magnaporthe oryzae</name>
    <dbReference type="NCBI Taxonomy" id="242507"/>
    <lineage>
        <taxon>Eukaryota</taxon>
        <taxon>Fungi</taxon>
        <taxon>Dikarya</taxon>
        <taxon>Ascomycota</taxon>
        <taxon>Pezizomycotina</taxon>
        <taxon>Sordariomycetes</taxon>
        <taxon>Sordariomycetidae</taxon>
        <taxon>Magnaporthales</taxon>
        <taxon>Pyriculariaceae</taxon>
        <taxon>Pyricularia</taxon>
    </lineage>
</organism>
<dbReference type="EMBL" id="CM001232">
    <property type="protein sequence ID" value="EHA54890.1"/>
    <property type="molecule type" value="Genomic_DNA"/>
</dbReference>
<dbReference type="RefSeq" id="XP_003714697.1">
    <property type="nucleotide sequence ID" value="XM_003714649.1"/>
</dbReference>